<evidence type="ECO:0000256" key="2">
    <source>
        <dbReference type="ARBA" id="ARBA00023136"/>
    </source>
</evidence>
<sequence>MIFWILFKYLLVIDISGPFITSDKEFPLLAGSFVEMTCKTNSSGVVTNVFMNCLDTIVKSRRENKNAYVAKVSKMVTSLDNGRKCSCKASGDITSSSSITLQVIKAPIVETVDKVFCNNTASVILSCRISGEMSKFGFSQWEHRFHDTYIRSVTGNISGNVSFFAIDSCNYEDNGEYICEAWNQDSKQLFRRKSSISVIVTGPPVVIDNFITIGTNVTLSVKFLSMERPYYLEWYYENCLLPNSTLYFQNSSKDDFVIRMYGQIVIQSGFTANLTMVKRDFGIFKCLLENDYGTATSRFELNNNDKGSEDFNISLFGWISLTTFLFLVSMILSTVLVYRQRKGSHINAVSRTIYFAAPCETGNARIYNVTSSHYEEIDDGYIVPNSTSPSVVPNLANPCVLNDTENYEENQEGVSQYLELE</sequence>
<keyword evidence="10" id="KW-1185">Reference proteome</keyword>
<name>A0A8B6FK05_MYTGA</name>
<evidence type="ECO:0000259" key="8">
    <source>
        <dbReference type="PROSITE" id="PS50835"/>
    </source>
</evidence>
<dbReference type="Proteomes" id="UP000596742">
    <property type="component" value="Unassembled WGS sequence"/>
</dbReference>
<keyword evidence="6" id="KW-1133">Transmembrane helix</keyword>
<dbReference type="Gene3D" id="2.60.40.10">
    <property type="entry name" value="Immunoglobulins"/>
    <property type="match status" value="2"/>
</dbReference>
<dbReference type="InterPro" id="IPR036179">
    <property type="entry name" value="Ig-like_dom_sf"/>
</dbReference>
<keyword evidence="5" id="KW-0393">Immunoglobulin domain</keyword>
<keyword evidence="3" id="KW-1015">Disulfide bond</keyword>
<dbReference type="InterPro" id="IPR013783">
    <property type="entry name" value="Ig-like_fold"/>
</dbReference>
<evidence type="ECO:0000256" key="6">
    <source>
        <dbReference type="SAM" id="Phobius"/>
    </source>
</evidence>
<dbReference type="InterPro" id="IPR007110">
    <property type="entry name" value="Ig-like_dom"/>
</dbReference>
<feature type="signal peptide" evidence="7">
    <location>
        <begin position="1"/>
        <end position="22"/>
    </location>
</feature>
<evidence type="ECO:0000256" key="1">
    <source>
        <dbReference type="ARBA" id="ARBA00004479"/>
    </source>
</evidence>
<evidence type="ECO:0000256" key="7">
    <source>
        <dbReference type="SAM" id="SignalP"/>
    </source>
</evidence>
<organism evidence="9 10">
    <name type="scientific">Mytilus galloprovincialis</name>
    <name type="common">Mediterranean mussel</name>
    <dbReference type="NCBI Taxonomy" id="29158"/>
    <lineage>
        <taxon>Eukaryota</taxon>
        <taxon>Metazoa</taxon>
        <taxon>Spiralia</taxon>
        <taxon>Lophotrochozoa</taxon>
        <taxon>Mollusca</taxon>
        <taxon>Bivalvia</taxon>
        <taxon>Autobranchia</taxon>
        <taxon>Pteriomorphia</taxon>
        <taxon>Mytilida</taxon>
        <taxon>Mytiloidea</taxon>
        <taxon>Mytilidae</taxon>
        <taxon>Mytilinae</taxon>
        <taxon>Mytilus</taxon>
    </lineage>
</organism>
<feature type="chain" id="PRO_5032388348" description="Ig-like domain-containing protein" evidence="7">
    <location>
        <begin position="23"/>
        <end position="421"/>
    </location>
</feature>
<keyword evidence="7" id="KW-0732">Signal</keyword>
<reference evidence="9" key="1">
    <citation type="submission" date="2018-11" db="EMBL/GenBank/DDBJ databases">
        <authorList>
            <person name="Alioto T."/>
            <person name="Alioto T."/>
        </authorList>
    </citation>
    <scope>NUCLEOTIDE SEQUENCE</scope>
</reference>
<feature type="domain" description="Ig-like" evidence="8">
    <location>
        <begin position="203"/>
        <end position="302"/>
    </location>
</feature>
<gene>
    <name evidence="9" type="ORF">MGAL_10B084324</name>
</gene>
<comment type="caution">
    <text evidence="9">The sequence shown here is derived from an EMBL/GenBank/DDBJ whole genome shotgun (WGS) entry which is preliminary data.</text>
</comment>
<protein>
    <recommendedName>
        <fullName evidence="8">Ig-like domain-containing protein</fullName>
    </recommendedName>
</protein>
<evidence type="ECO:0000256" key="3">
    <source>
        <dbReference type="ARBA" id="ARBA00023157"/>
    </source>
</evidence>
<proteinExistence type="predicted"/>
<comment type="subcellular location">
    <subcellularLocation>
        <location evidence="1">Membrane</location>
        <topology evidence="1">Single-pass type I membrane protein</topology>
    </subcellularLocation>
</comment>
<keyword evidence="6" id="KW-0812">Transmembrane</keyword>
<dbReference type="OrthoDB" id="6127275at2759"/>
<dbReference type="PANTHER" id="PTHR11640">
    <property type="entry name" value="NEPHRIN"/>
    <property type="match status" value="1"/>
</dbReference>
<dbReference type="AlphaFoldDB" id="A0A8B6FK05"/>
<evidence type="ECO:0000313" key="10">
    <source>
        <dbReference type="Proteomes" id="UP000596742"/>
    </source>
</evidence>
<evidence type="ECO:0000256" key="5">
    <source>
        <dbReference type="ARBA" id="ARBA00023319"/>
    </source>
</evidence>
<dbReference type="InterPro" id="IPR051275">
    <property type="entry name" value="Cell_adhesion_signaling"/>
</dbReference>
<dbReference type="EMBL" id="UYJE01006792">
    <property type="protein sequence ID" value="VDI49108.1"/>
    <property type="molecule type" value="Genomic_DNA"/>
</dbReference>
<dbReference type="SUPFAM" id="SSF48726">
    <property type="entry name" value="Immunoglobulin"/>
    <property type="match status" value="2"/>
</dbReference>
<dbReference type="PROSITE" id="PS50835">
    <property type="entry name" value="IG_LIKE"/>
    <property type="match status" value="2"/>
</dbReference>
<feature type="transmembrane region" description="Helical" evidence="6">
    <location>
        <begin position="315"/>
        <end position="338"/>
    </location>
</feature>
<accession>A0A8B6FK05</accession>
<evidence type="ECO:0000313" key="9">
    <source>
        <dbReference type="EMBL" id="VDI49108.1"/>
    </source>
</evidence>
<keyword evidence="4" id="KW-0325">Glycoprotein</keyword>
<keyword evidence="2 6" id="KW-0472">Membrane</keyword>
<dbReference type="GO" id="GO:0016020">
    <property type="term" value="C:membrane"/>
    <property type="evidence" value="ECO:0007669"/>
    <property type="project" value="UniProtKB-SubCell"/>
</dbReference>
<feature type="domain" description="Ig-like" evidence="8">
    <location>
        <begin position="107"/>
        <end position="197"/>
    </location>
</feature>
<evidence type="ECO:0000256" key="4">
    <source>
        <dbReference type="ARBA" id="ARBA00023180"/>
    </source>
</evidence>